<dbReference type="RefSeq" id="WP_186770460.1">
    <property type="nucleotide sequence ID" value="NZ_JACOMF010000009.1"/>
</dbReference>
<protein>
    <submittedName>
        <fullName evidence="2">VOC family protein</fullName>
    </submittedName>
</protein>
<evidence type="ECO:0000313" key="3">
    <source>
        <dbReference type="Proteomes" id="UP000600101"/>
    </source>
</evidence>
<dbReference type="InterPro" id="IPR029068">
    <property type="entry name" value="Glyas_Bleomycin-R_OHBP_Dase"/>
</dbReference>
<dbReference type="Proteomes" id="UP000600101">
    <property type="component" value="Unassembled WGS sequence"/>
</dbReference>
<dbReference type="AlphaFoldDB" id="A0A9X0UCW6"/>
<dbReference type="PANTHER" id="PTHR35006:SF4">
    <property type="entry name" value="BLR7706 PROTEIN"/>
    <property type="match status" value="1"/>
</dbReference>
<keyword evidence="3" id="KW-1185">Reference proteome</keyword>
<name>A0A9X0UCW6_9PROT</name>
<dbReference type="EMBL" id="JACOMF010000009">
    <property type="protein sequence ID" value="MBC4015687.1"/>
    <property type="molecule type" value="Genomic_DNA"/>
</dbReference>
<sequence>MIDHASIPVRALAPAGDFYDRALAPLGLTRLVERPRQLGYGKRYPELWLNLREDHAAPEDPGHHLCLRAADEAAVRAFHAAALAAGGRSDGAPGPRPAAMTGYFAAFIRDPDGNRLEAATFPRG</sequence>
<dbReference type="SUPFAM" id="SSF54593">
    <property type="entry name" value="Glyoxalase/Bleomycin resistance protein/Dihydroxybiphenyl dioxygenase"/>
    <property type="match status" value="1"/>
</dbReference>
<dbReference type="PROSITE" id="PS51819">
    <property type="entry name" value="VOC"/>
    <property type="match status" value="1"/>
</dbReference>
<evidence type="ECO:0000259" key="1">
    <source>
        <dbReference type="PROSITE" id="PS51819"/>
    </source>
</evidence>
<organism evidence="2 3">
    <name type="scientific">Siccirubricoccus deserti</name>
    <dbReference type="NCBI Taxonomy" id="2013562"/>
    <lineage>
        <taxon>Bacteria</taxon>
        <taxon>Pseudomonadati</taxon>
        <taxon>Pseudomonadota</taxon>
        <taxon>Alphaproteobacteria</taxon>
        <taxon>Acetobacterales</taxon>
        <taxon>Roseomonadaceae</taxon>
        <taxon>Siccirubricoccus</taxon>
    </lineage>
</organism>
<dbReference type="InterPro" id="IPR037523">
    <property type="entry name" value="VOC_core"/>
</dbReference>
<gene>
    <name evidence="2" type="ORF">H7965_10125</name>
</gene>
<reference evidence="2" key="1">
    <citation type="submission" date="2020-08" db="EMBL/GenBank/DDBJ databases">
        <authorList>
            <person name="Hu Y."/>
            <person name="Nguyen S.V."/>
            <person name="Li F."/>
            <person name="Fanning S."/>
        </authorList>
    </citation>
    <scope>NUCLEOTIDE SEQUENCE</scope>
    <source>
        <strain evidence="2">SYSU D8009</strain>
    </source>
</reference>
<dbReference type="InterPro" id="IPR004360">
    <property type="entry name" value="Glyas_Fos-R_dOase_dom"/>
</dbReference>
<evidence type="ECO:0000313" key="2">
    <source>
        <dbReference type="EMBL" id="MBC4015687.1"/>
    </source>
</evidence>
<feature type="domain" description="VOC" evidence="1">
    <location>
        <begin position="1"/>
        <end position="121"/>
    </location>
</feature>
<proteinExistence type="predicted"/>
<dbReference type="Gene3D" id="3.10.180.10">
    <property type="entry name" value="2,3-Dihydroxybiphenyl 1,2-Dioxygenase, domain 1"/>
    <property type="match status" value="1"/>
</dbReference>
<comment type="caution">
    <text evidence="2">The sequence shown here is derived from an EMBL/GenBank/DDBJ whole genome shotgun (WGS) entry which is preliminary data.</text>
</comment>
<dbReference type="Pfam" id="PF00903">
    <property type="entry name" value="Glyoxalase"/>
    <property type="match status" value="1"/>
</dbReference>
<dbReference type="PANTHER" id="PTHR35006">
    <property type="entry name" value="GLYOXALASE FAMILY PROTEIN (AFU_ORTHOLOGUE AFUA_5G14830)"/>
    <property type="match status" value="1"/>
</dbReference>
<accession>A0A9X0UCW6</accession>